<dbReference type="PROSITE" id="PS50966">
    <property type="entry name" value="ZF_SWIM"/>
    <property type="match status" value="1"/>
</dbReference>
<evidence type="ECO:0000259" key="2">
    <source>
        <dbReference type="PROSITE" id="PS50966"/>
    </source>
</evidence>
<comment type="caution">
    <text evidence="3">The sequence shown here is derived from an EMBL/GenBank/DDBJ whole genome shotgun (WGS) entry which is preliminary data.</text>
</comment>
<dbReference type="Pfam" id="PF04434">
    <property type="entry name" value="SWIM"/>
    <property type="match status" value="1"/>
</dbReference>
<organism evidence="3 4">
    <name type="scientific">Dactylosporangium maewongense</name>
    <dbReference type="NCBI Taxonomy" id="634393"/>
    <lineage>
        <taxon>Bacteria</taxon>
        <taxon>Bacillati</taxon>
        <taxon>Actinomycetota</taxon>
        <taxon>Actinomycetes</taxon>
        <taxon>Micromonosporales</taxon>
        <taxon>Micromonosporaceae</taxon>
        <taxon>Dactylosporangium</taxon>
    </lineage>
</organism>
<dbReference type="Proteomes" id="UP001501470">
    <property type="component" value="Unassembled WGS sequence"/>
</dbReference>
<name>A0ABN2B5W5_9ACTN</name>
<keyword evidence="1" id="KW-0863">Zinc-finger</keyword>
<reference evidence="3 4" key="1">
    <citation type="journal article" date="2019" name="Int. J. Syst. Evol. Microbiol.">
        <title>The Global Catalogue of Microorganisms (GCM) 10K type strain sequencing project: providing services to taxonomists for standard genome sequencing and annotation.</title>
        <authorList>
            <consortium name="The Broad Institute Genomics Platform"/>
            <consortium name="The Broad Institute Genome Sequencing Center for Infectious Disease"/>
            <person name="Wu L."/>
            <person name="Ma J."/>
        </authorList>
    </citation>
    <scope>NUCLEOTIDE SEQUENCE [LARGE SCALE GENOMIC DNA]</scope>
    <source>
        <strain evidence="3 4">JCM 15933</strain>
    </source>
</reference>
<keyword evidence="4" id="KW-1185">Reference proteome</keyword>
<evidence type="ECO:0000256" key="1">
    <source>
        <dbReference type="PROSITE-ProRule" id="PRU00325"/>
    </source>
</evidence>
<protein>
    <submittedName>
        <fullName evidence="3">SWIM zinc finger domain-containing protein</fullName>
    </submittedName>
</protein>
<gene>
    <name evidence="3" type="ORF">GCM10009827_060760</name>
</gene>
<dbReference type="InterPro" id="IPR007527">
    <property type="entry name" value="Znf_SWIM"/>
</dbReference>
<sequence length="448" mass="46989">MPETSVDTQVYPRPSGLAGGHLALATSTPERIREQAFFAGFVGTPRVVAGGLLALADIAGADFRGVRTARAGGGRDPVVTGDGERLRFEALSTCGGVYGRLDLDPAELQDAPVGRGTTNVDVNPPLYQALTRVGGQDPLRLSVGADELAVGTLDGRIVEKRVPLPARWLRGLAEVAAHALPLDARLQLPAGRAVTLLAEVAARSRQVRWLMPAGPGWRFTTRPAPGAVCVADGFRLAPLRPLLPLARTLTLYSPPATGAPAQVSGWVLDFGTARFTLLLSTATQHGFAGDGRLLADLSGGGDPAGDAETLDGLLVADPVLDRPAVADRTGWDRSRVTAALAALATAGQVGYDVAAASSFHRPLPYRADLVAALHPRLAAARMLATAGRVVATADGFEVVSGERTYLVHRRGDEHACTCAWWAEHQGRRGPCKHVVAAVITERTGERDA</sequence>
<dbReference type="RefSeq" id="WP_344505734.1">
    <property type="nucleotide sequence ID" value="NZ_BAAAQD010000013.1"/>
</dbReference>
<keyword evidence="1" id="KW-0479">Metal-binding</keyword>
<keyword evidence="1" id="KW-0862">Zinc</keyword>
<evidence type="ECO:0000313" key="3">
    <source>
        <dbReference type="EMBL" id="GAA1534472.1"/>
    </source>
</evidence>
<evidence type="ECO:0000313" key="4">
    <source>
        <dbReference type="Proteomes" id="UP001501470"/>
    </source>
</evidence>
<accession>A0ABN2B5W5</accession>
<proteinExistence type="predicted"/>
<feature type="domain" description="SWIM-type" evidence="2">
    <location>
        <begin position="405"/>
        <end position="442"/>
    </location>
</feature>
<dbReference type="EMBL" id="BAAAQD010000013">
    <property type="protein sequence ID" value="GAA1534472.1"/>
    <property type="molecule type" value="Genomic_DNA"/>
</dbReference>